<reference evidence="1 2" key="1">
    <citation type="journal article" date="2015" name="Stand. Genomic Sci.">
        <title>Genomic Encyclopedia of Bacterial and Archaeal Type Strains, Phase III: the genomes of soil and plant-associated and newly described type strains.</title>
        <authorList>
            <person name="Whitman W.B."/>
            <person name="Woyke T."/>
            <person name="Klenk H.P."/>
            <person name="Zhou Y."/>
            <person name="Lilburn T.G."/>
            <person name="Beck B.J."/>
            <person name="De Vos P."/>
            <person name="Vandamme P."/>
            <person name="Eisen J.A."/>
            <person name="Garrity G."/>
            <person name="Hugenholtz P."/>
            <person name="Kyrpides N.C."/>
        </authorList>
    </citation>
    <scope>NUCLEOTIDE SEQUENCE [LARGE SCALE GENOMIC DNA]</scope>
    <source>
        <strain evidence="1 2">VKM Ac-2538</strain>
    </source>
</reference>
<organism evidence="1 2">
    <name type="scientific">Kribbella orskensis</name>
    <dbReference type="NCBI Taxonomy" id="2512216"/>
    <lineage>
        <taxon>Bacteria</taxon>
        <taxon>Bacillati</taxon>
        <taxon>Actinomycetota</taxon>
        <taxon>Actinomycetes</taxon>
        <taxon>Propionibacteriales</taxon>
        <taxon>Kribbellaceae</taxon>
        <taxon>Kribbella</taxon>
    </lineage>
</organism>
<protein>
    <submittedName>
        <fullName evidence="1">Uncharacterized protein</fullName>
    </submittedName>
</protein>
<sequence length="97" mass="10560">MHTALIETRTLAPQPAAVRRAVLESTKLTDWLPVALVEIAEALRLRRDVPNGFPFARYKTMPDGVIAVEAGFPMPMPMPVPTDGLVQASSRPPGLSR</sequence>
<name>A0ABY2B908_9ACTN</name>
<dbReference type="EMBL" id="SLWM01000029">
    <property type="protein sequence ID" value="TCO11720.1"/>
    <property type="molecule type" value="Genomic_DNA"/>
</dbReference>
<keyword evidence="2" id="KW-1185">Reference proteome</keyword>
<dbReference type="RefSeq" id="WP_132196037.1">
    <property type="nucleotide sequence ID" value="NZ_SLWM01000029.1"/>
</dbReference>
<evidence type="ECO:0000313" key="1">
    <source>
        <dbReference type="EMBL" id="TCO11720.1"/>
    </source>
</evidence>
<dbReference type="Proteomes" id="UP000295818">
    <property type="component" value="Unassembled WGS sequence"/>
</dbReference>
<comment type="caution">
    <text evidence="1">The sequence shown here is derived from an EMBL/GenBank/DDBJ whole genome shotgun (WGS) entry which is preliminary data.</text>
</comment>
<evidence type="ECO:0000313" key="2">
    <source>
        <dbReference type="Proteomes" id="UP000295818"/>
    </source>
</evidence>
<dbReference type="Gene3D" id="3.20.80.10">
    <property type="entry name" value="Regulatory factor, effector binding domain"/>
    <property type="match status" value="1"/>
</dbReference>
<gene>
    <name evidence="1" type="ORF">EV644_12989</name>
</gene>
<dbReference type="InterPro" id="IPR011256">
    <property type="entry name" value="Reg_factor_effector_dom_sf"/>
</dbReference>
<proteinExistence type="predicted"/>
<accession>A0ABY2B908</accession>